<dbReference type="PROSITE" id="PS51840">
    <property type="entry name" value="C2_NT"/>
    <property type="match status" value="1"/>
</dbReference>
<feature type="compositionally biased region" description="Low complexity" evidence="2">
    <location>
        <begin position="512"/>
        <end position="534"/>
    </location>
</feature>
<feature type="region of interest" description="Disordered" evidence="2">
    <location>
        <begin position="1817"/>
        <end position="1861"/>
    </location>
</feature>
<feature type="compositionally biased region" description="Polar residues" evidence="2">
    <location>
        <begin position="1672"/>
        <end position="1683"/>
    </location>
</feature>
<organism evidence="4 5">
    <name type="scientific">Astrephomene gubernaculifera</name>
    <dbReference type="NCBI Taxonomy" id="47775"/>
    <lineage>
        <taxon>Eukaryota</taxon>
        <taxon>Viridiplantae</taxon>
        <taxon>Chlorophyta</taxon>
        <taxon>core chlorophytes</taxon>
        <taxon>Chlorophyceae</taxon>
        <taxon>CS clade</taxon>
        <taxon>Chlamydomonadales</taxon>
        <taxon>Astrephomenaceae</taxon>
        <taxon>Astrephomene</taxon>
    </lineage>
</organism>
<evidence type="ECO:0000256" key="1">
    <source>
        <dbReference type="SAM" id="Coils"/>
    </source>
</evidence>
<evidence type="ECO:0000313" key="4">
    <source>
        <dbReference type="EMBL" id="GFR47585.1"/>
    </source>
</evidence>
<dbReference type="PANTHER" id="PTHR23159">
    <property type="entry name" value="CENTROSOMAL PROTEIN 2"/>
    <property type="match status" value="1"/>
</dbReference>
<dbReference type="PANTHER" id="PTHR23159:SF31">
    <property type="entry name" value="CENTROSOME-ASSOCIATED PROTEIN CEP250 ISOFORM X1"/>
    <property type="match status" value="1"/>
</dbReference>
<feature type="compositionally biased region" description="Basic and acidic residues" evidence="2">
    <location>
        <begin position="169"/>
        <end position="186"/>
    </location>
</feature>
<feature type="compositionally biased region" description="Basic residues" evidence="2">
    <location>
        <begin position="1075"/>
        <end position="1090"/>
    </location>
</feature>
<feature type="region of interest" description="Disordered" evidence="2">
    <location>
        <begin position="1391"/>
        <end position="1412"/>
    </location>
</feature>
<feature type="compositionally biased region" description="Polar residues" evidence="2">
    <location>
        <begin position="2039"/>
        <end position="2059"/>
    </location>
</feature>
<sequence>MFGKILRAGKGSHGLKYRIDVQVTQLENLPTTIRKCRVVWARSAKIQVTEAKDVRGSVASFKQTLTQVSTMFKDKAGKLEPKEYEFKIQVPGKSSSDAPVTIGKATLDMAKYCSDETTTQNAMLPITFKVGGTTTGYLKMVITTVFLGDANEDGLTEVSGMTGLTSDHGSMREQDLDGFGDDEHARFNKKARSRRDDGASSSTGTSGRSSKADARSSQRKPLPPMAEEDDSDLEDEPEASPQPPKASRKKPAAQPAEDAAGDGDDNPFAKKVSKPPAARKPPPPKKWADVDDVSPLSSDISDSEAPRPTVRAKPKEPEVPLDDMKASLFATKKTNSAGRAAAAAAATAATAAAGPSSSKAAGAGSKSAAAGGKAGKAAAPPPAMADEDEDQLRNDLFSAKPKGGAAAAASSKPSRAPTPPAVEDEDEDQLRNDLFSAKPRGGAAAAATKSAASRSGTASAGGSAGTSSGGGARSGSRAPPPPQSDEEDDSDSGPSTSAAAPPARSKSRGRAAEAAEAAAATTGASALARAGSAKPPASRAGSSGEVEQLRQRVSQLEEQLEEEKAAKDDLNQKMQKYVDKIADLEDQLAEGNELYAQMKDMEAKYQAEMKDLMERHLAEVADLEEQHRGELAELRAELQEATSSGRVADVSSAEELKRLEAELAEQQALLKSRTAKLEADSAAAIAARQAAEAKLADANKMIDDSLLVATKHQQENTVLQEEVARLKRQLEDASMWDTSAAAAAVTATLNNGRRSSEDEEELEELREKVEELQEENARLQKLNEAAVQAAADLLLDIRALTQEFQGDDNCWSDTGLAAVDELALGVRCLCNAYILKTGQLQEMEARLNDMSQQLAASNGSDRSSDGARNSRSVKPHELLSRVQQLTAERDALTEKLESQRRAVAGAAAAQQLINELRQQVDELTVEKEAVERFKMSTIADLRRQNDELRSSLRSLSVTASPRQGMEDALVDGLPTTPAGVRASFAGAAAAHLAAGIAADSSSDGNWQELESLMAQFTADRTELRGQVEQLKADRSDLRGQLKQLRAEKAALEQQLQDLQAERAAEPVAATSMGGGRRRSGQHSGAHHQHHRTEENESDSAHLRAEVERLQAQLAELSEADAVIKEWSDYADGLLADKTRLEERLQELTQQLEAEAAAAAAASARIAAAERRTAELEGKAAEFERRAADAEREVGDAQRRAEVAESRVKAAEYRAEEAAAAAERLQEQLAALESSSGGLTAADAGGTTWGDELYYQPADSAEVLALRQEIARLEESLSGLRTQLRVSISREASAGGAVPSVCMALEPRVRHLHGDHEASRSVRSSLEGEWREGVARGSGSGSPVRESGSGAEAGPDPPARGWDAEMEQLRARNASLEAAVAGLQASLALASQQPELGSSGRRNGPSSMQRQVEDLKSQLADALQVKGELESTVVLLRSELERVPLVQHASSGGDAHDDPRRSSGSGADAIAKVSSSEALQLRQEAEALEAEVARLEEECSSLNATVGGLRSDVARLQEEKLDAQHNVRRLSVEMEELAEALESSNSENERLSLEVLNLRAQLESLEERQTGDGTASLRTHSVHSSASAPAASSHCSEAGGPAPTQQARSDLEAAESELAAARAAARELVSQLEADRAGDGGFGDEPAFGGVDEEQDLALALKALRAKVLELQQQSRLQHPQRSSDPAGAPGPAHAAAEQLAKATARIDELEQLLENAEIENQHLTEQLEECLTDGRKGADSAGSVAEECQSSYGGSVAAGATGGNNPYSYGHANTLALSAFEQRLAMAEGRRDELSAALDEALAANRRLEADVAELQRQLTSGRRRRNPLPLDDDDDEWPSGQVSTRGRAGRAASEPDENLKKRVEELQAANRKLESVCDDLEEKAQAAQERAEKLQTELQDAKERIRGLEAALASATAASAALQKRIEEEAAEAGKRQAKDKSAELELRVARLAREKAALEEQLAEERATRQELEETLKDKLDRAGDDEAAETVAAFEVKYNRLKERYKMLEESSQEEIDELTDQQTEAQSKAADLQRQVKQLQTQLSQNRNAGSNTAANAEELRNLRSENERLVQQLVSKTMELAELSESEITLKRELARLREVNMKLAQKATTLEAQAAMAQAALNSNSKPAKGAKK</sequence>
<feature type="compositionally biased region" description="Low complexity" evidence="2">
    <location>
        <begin position="398"/>
        <end position="415"/>
    </location>
</feature>
<feature type="compositionally biased region" description="Acidic residues" evidence="2">
    <location>
        <begin position="226"/>
        <end position="238"/>
    </location>
</feature>
<feature type="region of interest" description="Disordered" evidence="2">
    <location>
        <begin position="1058"/>
        <end position="1100"/>
    </location>
</feature>
<feature type="region of interest" description="Disordered" evidence="2">
    <location>
        <begin position="2016"/>
        <end position="2059"/>
    </location>
</feature>
<feature type="compositionally biased region" description="Low complexity" evidence="2">
    <location>
        <begin position="1581"/>
        <end position="1597"/>
    </location>
</feature>
<feature type="region of interest" description="Disordered" evidence="2">
    <location>
        <begin position="158"/>
        <end position="567"/>
    </location>
</feature>
<feature type="region of interest" description="Disordered" evidence="2">
    <location>
        <begin position="1312"/>
        <end position="1361"/>
    </location>
</feature>
<feature type="domain" description="C2 NT-type" evidence="3">
    <location>
        <begin position="7"/>
        <end position="146"/>
    </location>
</feature>
<feature type="compositionally biased region" description="Basic and acidic residues" evidence="2">
    <location>
        <begin position="313"/>
        <end position="325"/>
    </location>
</feature>
<dbReference type="Proteomes" id="UP001054857">
    <property type="component" value="Unassembled WGS sequence"/>
</dbReference>
<comment type="caution">
    <text evidence="4">The sequence shown here is derived from an EMBL/GenBank/DDBJ whole genome shotgun (WGS) entry which is preliminary data.</text>
</comment>
<dbReference type="InterPro" id="IPR019448">
    <property type="entry name" value="NT-C2"/>
</dbReference>
<feature type="compositionally biased region" description="Polar residues" evidence="2">
    <location>
        <begin position="1393"/>
        <end position="1409"/>
    </location>
</feature>
<feature type="region of interest" description="Disordered" evidence="2">
    <location>
        <begin position="1672"/>
        <end position="1698"/>
    </location>
</feature>
<feature type="region of interest" description="Disordered" evidence="2">
    <location>
        <begin position="1446"/>
        <end position="1470"/>
    </location>
</feature>
<feature type="compositionally biased region" description="Low complexity" evidence="2">
    <location>
        <begin position="199"/>
        <end position="209"/>
    </location>
</feature>
<feature type="compositionally biased region" description="Basic and acidic residues" evidence="2">
    <location>
        <begin position="1312"/>
        <end position="1333"/>
    </location>
</feature>
<reference evidence="4 5" key="1">
    <citation type="journal article" date="2021" name="Sci. Rep.">
        <title>Genome sequencing of the multicellular alga Astrephomene provides insights into convergent evolution of germ-soma differentiation.</title>
        <authorList>
            <person name="Yamashita S."/>
            <person name="Yamamoto K."/>
            <person name="Matsuzaki R."/>
            <person name="Suzuki S."/>
            <person name="Yamaguchi H."/>
            <person name="Hirooka S."/>
            <person name="Minakuchi Y."/>
            <person name="Miyagishima S."/>
            <person name="Kawachi M."/>
            <person name="Toyoda A."/>
            <person name="Nozaki H."/>
        </authorList>
    </citation>
    <scope>NUCLEOTIDE SEQUENCE [LARGE SCALE GENOMIC DNA]</scope>
    <source>
        <strain evidence="4 5">NIES-4017</strain>
    </source>
</reference>
<dbReference type="SUPFAM" id="SSF57997">
    <property type="entry name" value="Tropomyosin"/>
    <property type="match status" value="1"/>
</dbReference>
<accession>A0AAD3HP83</accession>
<feature type="compositionally biased region" description="Low complexity" evidence="2">
    <location>
        <begin position="336"/>
        <end position="378"/>
    </location>
</feature>
<evidence type="ECO:0000256" key="2">
    <source>
        <dbReference type="SAM" id="MobiDB-lite"/>
    </source>
</evidence>
<feature type="compositionally biased region" description="Basic and acidic residues" evidence="2">
    <location>
        <begin position="1091"/>
        <end position="1100"/>
    </location>
</feature>
<feature type="region of interest" description="Disordered" evidence="2">
    <location>
        <begin position="854"/>
        <end position="876"/>
    </location>
</feature>
<keyword evidence="1" id="KW-0175">Coiled coil</keyword>
<dbReference type="Pfam" id="PF10358">
    <property type="entry name" value="NT-C2"/>
    <property type="match status" value="1"/>
</dbReference>
<feature type="compositionally biased region" description="Low complexity" evidence="2">
    <location>
        <begin position="1685"/>
        <end position="1696"/>
    </location>
</feature>
<feature type="compositionally biased region" description="Low complexity" evidence="2">
    <location>
        <begin position="436"/>
        <end position="461"/>
    </location>
</feature>
<feature type="compositionally biased region" description="Gly residues" evidence="2">
    <location>
        <begin position="462"/>
        <end position="473"/>
    </location>
</feature>
<feature type="compositionally biased region" description="Polar residues" evidence="2">
    <location>
        <begin position="854"/>
        <end position="872"/>
    </location>
</feature>
<feature type="region of interest" description="Disordered" evidence="2">
    <location>
        <begin position="1565"/>
        <end position="1626"/>
    </location>
</feature>
<feature type="compositionally biased region" description="Low complexity" evidence="2">
    <location>
        <begin position="1615"/>
        <end position="1626"/>
    </location>
</feature>
<gene>
    <name evidence="4" type="ORF">Agub_g9317</name>
</gene>
<evidence type="ECO:0000313" key="5">
    <source>
        <dbReference type="Proteomes" id="UP001054857"/>
    </source>
</evidence>
<feature type="coiled-coil region" evidence="1">
    <location>
        <begin position="755"/>
        <end position="792"/>
    </location>
</feature>
<dbReference type="EMBL" id="BMAR01000019">
    <property type="protein sequence ID" value="GFR47585.1"/>
    <property type="molecule type" value="Genomic_DNA"/>
</dbReference>
<evidence type="ECO:0000259" key="3">
    <source>
        <dbReference type="PROSITE" id="PS51840"/>
    </source>
</evidence>
<protein>
    <recommendedName>
        <fullName evidence="3">C2 NT-type domain-containing protein</fullName>
    </recommendedName>
</protein>
<proteinExistence type="predicted"/>
<keyword evidence="5" id="KW-1185">Reference proteome</keyword>
<feature type="compositionally biased region" description="Low complexity" evidence="2">
    <location>
        <begin position="492"/>
        <end position="504"/>
    </location>
</feature>
<name>A0AAD3HP83_9CHLO</name>